<feature type="transmembrane region" description="Helical" evidence="12">
    <location>
        <begin position="90"/>
        <end position="112"/>
    </location>
</feature>
<dbReference type="GO" id="GO:0016020">
    <property type="term" value="C:membrane"/>
    <property type="evidence" value="ECO:0007669"/>
    <property type="project" value="UniProtKB-SubCell"/>
</dbReference>
<dbReference type="Pfam" id="PF00083">
    <property type="entry name" value="Sugar_tr"/>
    <property type="match status" value="1"/>
</dbReference>
<feature type="transmembrane region" description="Helical" evidence="12">
    <location>
        <begin position="417"/>
        <end position="443"/>
    </location>
</feature>
<dbReference type="OrthoDB" id="6339427at2759"/>
<dbReference type="PROSITE" id="PS00216">
    <property type="entry name" value="SUGAR_TRANSPORT_1"/>
    <property type="match status" value="1"/>
</dbReference>
<reference evidence="14" key="1">
    <citation type="journal article" date="2022" name="Cell">
        <title>Repeat-based holocentromeres influence genome architecture and karyotype evolution.</title>
        <authorList>
            <person name="Hofstatter P.G."/>
            <person name="Thangavel G."/>
            <person name="Lux T."/>
            <person name="Neumann P."/>
            <person name="Vondrak T."/>
            <person name="Novak P."/>
            <person name="Zhang M."/>
            <person name="Costa L."/>
            <person name="Castellani M."/>
            <person name="Scott A."/>
            <person name="Toegelov H."/>
            <person name="Fuchs J."/>
            <person name="Mata-Sucre Y."/>
            <person name="Dias Y."/>
            <person name="Vanzela A.L.L."/>
            <person name="Huettel B."/>
            <person name="Almeida C.C.S."/>
            <person name="Simkova H."/>
            <person name="Souza G."/>
            <person name="Pedrosa-Harand A."/>
            <person name="Macas J."/>
            <person name="Mayer K.F.X."/>
            <person name="Houben A."/>
            <person name="Marques A."/>
        </authorList>
    </citation>
    <scope>NUCLEOTIDE SEQUENCE</scope>
    <source>
        <strain evidence="14">RhyBre1mFocal</strain>
    </source>
</reference>
<evidence type="ECO:0000256" key="11">
    <source>
        <dbReference type="SAM" id="MobiDB-lite"/>
    </source>
</evidence>
<evidence type="ECO:0000256" key="1">
    <source>
        <dbReference type="ARBA" id="ARBA00004141"/>
    </source>
</evidence>
<dbReference type="NCBIfam" id="TIGR00879">
    <property type="entry name" value="SP"/>
    <property type="match status" value="1"/>
</dbReference>
<dbReference type="PANTHER" id="PTHR23500:SF424">
    <property type="entry name" value="POLYOL TRANSPORTER 5"/>
    <property type="match status" value="1"/>
</dbReference>
<name>A0A9Q0HTG0_9POAL</name>
<evidence type="ECO:0000256" key="10">
    <source>
        <dbReference type="SAM" id="Coils"/>
    </source>
</evidence>
<dbReference type="SUPFAM" id="SSF103473">
    <property type="entry name" value="MFS general substrate transporter"/>
    <property type="match status" value="1"/>
</dbReference>
<keyword evidence="10" id="KW-0175">Coiled coil</keyword>
<evidence type="ECO:0000259" key="13">
    <source>
        <dbReference type="PROSITE" id="PS50850"/>
    </source>
</evidence>
<protein>
    <recommendedName>
        <fullName evidence="13">Major facilitator superfamily (MFS) profile domain-containing protein</fullName>
    </recommendedName>
</protein>
<dbReference type="PANTHER" id="PTHR23500">
    <property type="entry name" value="SOLUTE CARRIER FAMILY 2, FACILITATED GLUCOSE TRANSPORTER"/>
    <property type="match status" value="1"/>
</dbReference>
<evidence type="ECO:0000313" key="14">
    <source>
        <dbReference type="EMBL" id="KAJ1697365.1"/>
    </source>
</evidence>
<feature type="transmembrane region" description="Helical" evidence="12">
    <location>
        <begin position="449"/>
        <end position="467"/>
    </location>
</feature>
<dbReference type="InterPro" id="IPR020846">
    <property type="entry name" value="MFS_dom"/>
</dbReference>
<organism evidence="14 15">
    <name type="scientific">Rhynchospora breviuscula</name>
    <dbReference type="NCBI Taxonomy" id="2022672"/>
    <lineage>
        <taxon>Eukaryota</taxon>
        <taxon>Viridiplantae</taxon>
        <taxon>Streptophyta</taxon>
        <taxon>Embryophyta</taxon>
        <taxon>Tracheophyta</taxon>
        <taxon>Spermatophyta</taxon>
        <taxon>Magnoliopsida</taxon>
        <taxon>Liliopsida</taxon>
        <taxon>Poales</taxon>
        <taxon>Cyperaceae</taxon>
        <taxon>Cyperoideae</taxon>
        <taxon>Rhynchosporeae</taxon>
        <taxon>Rhynchospora</taxon>
    </lineage>
</organism>
<feature type="transmembrane region" description="Helical" evidence="12">
    <location>
        <begin position="373"/>
        <end position="396"/>
    </location>
</feature>
<feature type="transmembrane region" description="Helical" evidence="12">
    <location>
        <begin position="344"/>
        <end position="367"/>
    </location>
</feature>
<evidence type="ECO:0000256" key="12">
    <source>
        <dbReference type="SAM" id="Phobius"/>
    </source>
</evidence>
<dbReference type="InterPro" id="IPR036259">
    <property type="entry name" value="MFS_trans_sf"/>
</dbReference>
<comment type="similarity">
    <text evidence="2 9">Belongs to the major facilitator superfamily. Sugar transporter (TC 2.A.1.1) family.</text>
</comment>
<gene>
    <name evidence="14" type="ORF">LUZ63_005877</name>
</gene>
<dbReference type="InterPro" id="IPR005829">
    <property type="entry name" value="Sugar_transporter_CS"/>
</dbReference>
<evidence type="ECO:0000256" key="5">
    <source>
        <dbReference type="ARBA" id="ARBA00022692"/>
    </source>
</evidence>
<comment type="subcellular location">
    <subcellularLocation>
        <location evidence="1">Membrane</location>
        <topology evidence="1">Multi-pass membrane protein</topology>
    </subcellularLocation>
</comment>
<dbReference type="PRINTS" id="PR00171">
    <property type="entry name" value="SUGRTRNSPORT"/>
</dbReference>
<evidence type="ECO:0000313" key="15">
    <source>
        <dbReference type="Proteomes" id="UP001151287"/>
    </source>
</evidence>
<feature type="coiled-coil region" evidence="10">
    <location>
        <begin position="212"/>
        <end position="239"/>
    </location>
</feature>
<keyword evidence="4" id="KW-0762">Sugar transport</keyword>
<keyword evidence="7 12" id="KW-1133">Transmembrane helix</keyword>
<dbReference type="FunFam" id="1.20.1250.20:FF:000025">
    <property type="entry name" value="probable polyol transporter 4"/>
    <property type="match status" value="1"/>
</dbReference>
<evidence type="ECO:0000256" key="7">
    <source>
        <dbReference type="ARBA" id="ARBA00022989"/>
    </source>
</evidence>
<evidence type="ECO:0000256" key="6">
    <source>
        <dbReference type="ARBA" id="ARBA00022847"/>
    </source>
</evidence>
<dbReference type="GO" id="GO:0015293">
    <property type="term" value="F:symporter activity"/>
    <property type="evidence" value="ECO:0007669"/>
    <property type="project" value="UniProtKB-KW"/>
</dbReference>
<feature type="transmembrane region" description="Helical" evidence="12">
    <location>
        <begin position="176"/>
        <end position="199"/>
    </location>
</feature>
<keyword evidence="8 12" id="KW-0472">Membrane</keyword>
<dbReference type="PROSITE" id="PS50850">
    <property type="entry name" value="MFS"/>
    <property type="match status" value="1"/>
</dbReference>
<evidence type="ECO:0000256" key="3">
    <source>
        <dbReference type="ARBA" id="ARBA00022448"/>
    </source>
</evidence>
<evidence type="ECO:0000256" key="2">
    <source>
        <dbReference type="ARBA" id="ARBA00010992"/>
    </source>
</evidence>
<feature type="transmembrane region" description="Helical" evidence="12">
    <location>
        <begin position="318"/>
        <end position="337"/>
    </location>
</feature>
<dbReference type="InterPro" id="IPR045262">
    <property type="entry name" value="STP/PLT_plant"/>
</dbReference>
<accession>A0A9Q0HTG0</accession>
<feature type="transmembrane region" description="Helical" evidence="12">
    <location>
        <begin position="153"/>
        <end position="170"/>
    </location>
</feature>
<dbReference type="Gene3D" id="1.20.1250.20">
    <property type="entry name" value="MFS general substrate transporter like domains"/>
    <property type="match status" value="1"/>
</dbReference>
<proteinExistence type="inferred from homology"/>
<evidence type="ECO:0000256" key="8">
    <source>
        <dbReference type="ARBA" id="ARBA00023136"/>
    </source>
</evidence>
<sequence length="508" mass="55099">MVNMEKGASPEKRVSAKTFALSCGILASMTSIVLGYDIGVVSGATLFIKEDLKLSDTQIEIVSGVLNLYALIGSFAAGRISDIIGRRFTIVIAAATFIAGAILMGLATNFAFLMVGRFVAGIGVGFAMMIAPVYTTEVAPAAYRGFLSSFPEVFINIGILLGYVSNFFLAKLRLNLGWRLMLGMGAFPAVLLGIGVLFMPESPRWLVLQGRIKDARNVLDRTSETKEESEQRLADIKKAAGIPESCKDDKVDVPNKNHGKGVWKELFINPSPPVRRIFWTSLAIHFLQQASGIDSVVLYSPRIFEKAGIHDKNASLGATMAVGFVKTVFILVATFFLDKFGRRPLLLTSTGGMIISLLGLGVGLTVIDKHPDATIHWAVGLCVSAVLFYVAFFSIGQGPITWVYTSEIFPIRLRAQGVSIGVALNRTMSGIIGMTFISLYKAITIAGSFFLYMSLGIVAWIFFFVCLPETRGKSLEEIGMLFGLSPEERREVELPPESNGRGQASSSR</sequence>
<dbReference type="InterPro" id="IPR003663">
    <property type="entry name" value="Sugar/inositol_transpt"/>
</dbReference>
<dbReference type="GO" id="GO:0015144">
    <property type="term" value="F:carbohydrate transmembrane transporter activity"/>
    <property type="evidence" value="ECO:0007669"/>
    <property type="project" value="InterPro"/>
</dbReference>
<dbReference type="Proteomes" id="UP001151287">
    <property type="component" value="Unassembled WGS sequence"/>
</dbReference>
<evidence type="ECO:0000256" key="4">
    <source>
        <dbReference type="ARBA" id="ARBA00022597"/>
    </source>
</evidence>
<feature type="region of interest" description="Disordered" evidence="11">
    <location>
        <begin position="489"/>
        <end position="508"/>
    </location>
</feature>
<comment type="caution">
    <text evidence="14">The sequence shown here is derived from an EMBL/GenBank/DDBJ whole genome shotgun (WGS) entry which is preliminary data.</text>
</comment>
<dbReference type="AlphaFoldDB" id="A0A9Q0HTG0"/>
<evidence type="ECO:0000256" key="9">
    <source>
        <dbReference type="RuleBase" id="RU003346"/>
    </source>
</evidence>
<keyword evidence="5 12" id="KW-0812">Transmembrane</keyword>
<keyword evidence="3 9" id="KW-0813">Transport</keyword>
<feature type="domain" description="Major facilitator superfamily (MFS) profile" evidence="13">
    <location>
        <begin position="23"/>
        <end position="471"/>
    </location>
</feature>
<keyword evidence="15" id="KW-1185">Reference proteome</keyword>
<keyword evidence="6" id="KW-0769">Symport</keyword>
<dbReference type="EMBL" id="JAMQYH010000002">
    <property type="protein sequence ID" value="KAJ1697365.1"/>
    <property type="molecule type" value="Genomic_DNA"/>
</dbReference>
<feature type="transmembrane region" description="Helical" evidence="12">
    <location>
        <begin position="118"/>
        <end position="141"/>
    </location>
</feature>
<dbReference type="PROSITE" id="PS00217">
    <property type="entry name" value="SUGAR_TRANSPORT_2"/>
    <property type="match status" value="1"/>
</dbReference>
<dbReference type="InterPro" id="IPR005828">
    <property type="entry name" value="MFS_sugar_transport-like"/>
</dbReference>